<dbReference type="Proteomes" id="UP000076632">
    <property type="component" value="Unassembled WGS sequence"/>
</dbReference>
<dbReference type="GeneID" id="28897712"/>
<evidence type="ECO:0000313" key="3">
    <source>
        <dbReference type="Proteomes" id="UP000076632"/>
    </source>
</evidence>
<name>A0A165GYF1_XYLHT</name>
<dbReference type="AlphaFoldDB" id="A0A165GYF1"/>
<dbReference type="CDD" id="cd00590">
    <property type="entry name" value="RRM_SF"/>
    <property type="match status" value="1"/>
</dbReference>
<accession>A0A165GYF1</accession>
<keyword evidence="3" id="KW-1185">Reference proteome</keyword>
<dbReference type="InterPro" id="IPR012677">
    <property type="entry name" value="Nucleotide-bd_a/b_plait_sf"/>
</dbReference>
<reference evidence="2 3" key="1">
    <citation type="journal article" date="2016" name="Fungal Biol.">
        <title>The genome of Xylona heveae provides a window into fungal endophytism.</title>
        <authorList>
            <person name="Gazis R."/>
            <person name="Kuo A."/>
            <person name="Riley R."/>
            <person name="LaButti K."/>
            <person name="Lipzen A."/>
            <person name="Lin J."/>
            <person name="Amirebrahimi M."/>
            <person name="Hesse C.N."/>
            <person name="Spatafora J.W."/>
            <person name="Henrissat B."/>
            <person name="Hainaut M."/>
            <person name="Grigoriev I.V."/>
            <person name="Hibbett D.S."/>
        </authorList>
    </citation>
    <scope>NUCLEOTIDE SEQUENCE [LARGE SCALE GENOMIC DNA]</scope>
    <source>
        <strain evidence="2 3">TC161</strain>
    </source>
</reference>
<evidence type="ECO:0000313" key="2">
    <source>
        <dbReference type="EMBL" id="KZF22760.1"/>
    </source>
</evidence>
<feature type="region of interest" description="Disordered" evidence="1">
    <location>
        <begin position="235"/>
        <end position="302"/>
    </location>
</feature>
<dbReference type="EMBL" id="KV407458">
    <property type="protein sequence ID" value="KZF22760.1"/>
    <property type="molecule type" value="Genomic_DNA"/>
</dbReference>
<feature type="compositionally biased region" description="Low complexity" evidence="1">
    <location>
        <begin position="37"/>
        <end position="55"/>
    </location>
</feature>
<organism evidence="2 3">
    <name type="scientific">Xylona heveae (strain CBS 132557 / TC161)</name>
    <dbReference type="NCBI Taxonomy" id="1328760"/>
    <lineage>
        <taxon>Eukaryota</taxon>
        <taxon>Fungi</taxon>
        <taxon>Dikarya</taxon>
        <taxon>Ascomycota</taxon>
        <taxon>Pezizomycotina</taxon>
        <taxon>Xylonomycetes</taxon>
        <taxon>Xylonales</taxon>
        <taxon>Xylonaceae</taxon>
        <taxon>Xylona</taxon>
    </lineage>
</organism>
<dbReference type="Gene3D" id="3.30.70.330">
    <property type="match status" value="1"/>
</dbReference>
<dbReference type="OrthoDB" id="5374349at2759"/>
<gene>
    <name evidence="2" type="ORF">L228DRAFT_247141</name>
</gene>
<sequence>MAAGQETVSFDQIIRAGRQQKRDSALANEILGKSRRASAPGVASGRRSSSSLAARIGPAPVKRSATGVYKPEPPKPNIEGRWNHDLHHVNNPKASRVSKLHRSQSTPRIGREYNANKLFSALKPNSLSNAGNQAVVRNATASGVSPFAAGISIRGAAGPFAVRASNFAPGTTADDIQAALLGMGVESQGCRIMTARPTVMAELVFNDKGDAENVIAQLNGQKADGRILHVYMKDGRPSPASVATHHRPHLPHSTTPRERADINMEDERQEYQDGRYGYSGSQGGGGSGLYSDSLVTSRRNYR</sequence>
<evidence type="ECO:0000256" key="1">
    <source>
        <dbReference type="SAM" id="MobiDB-lite"/>
    </source>
</evidence>
<dbReference type="RefSeq" id="XP_018188315.1">
    <property type="nucleotide sequence ID" value="XM_018332575.1"/>
</dbReference>
<dbReference type="SUPFAM" id="SSF54928">
    <property type="entry name" value="RNA-binding domain, RBD"/>
    <property type="match status" value="1"/>
</dbReference>
<dbReference type="InterPro" id="IPR035979">
    <property type="entry name" value="RBD_domain_sf"/>
</dbReference>
<feature type="compositionally biased region" description="Polar residues" evidence="1">
    <location>
        <begin position="1"/>
        <end position="10"/>
    </location>
</feature>
<protein>
    <submittedName>
        <fullName evidence="2">Uncharacterized protein</fullName>
    </submittedName>
</protein>
<dbReference type="InParanoid" id="A0A165GYF1"/>
<feature type="region of interest" description="Disordered" evidence="1">
    <location>
        <begin position="1"/>
        <end position="81"/>
    </location>
</feature>
<dbReference type="OMA" id="VVANFHN"/>
<dbReference type="STRING" id="1328760.A0A165GYF1"/>
<dbReference type="GO" id="GO:0003676">
    <property type="term" value="F:nucleic acid binding"/>
    <property type="evidence" value="ECO:0007669"/>
    <property type="project" value="InterPro"/>
</dbReference>
<proteinExistence type="predicted"/>
<feature type="compositionally biased region" description="Basic and acidic residues" evidence="1">
    <location>
        <begin position="255"/>
        <end position="273"/>
    </location>
</feature>